<dbReference type="Pfam" id="PF00296">
    <property type="entry name" value="Bac_luciferase"/>
    <property type="match status" value="1"/>
</dbReference>
<keyword evidence="9" id="KW-1185">Reference proteome</keyword>
<evidence type="ECO:0000259" key="7">
    <source>
        <dbReference type="Pfam" id="PF00296"/>
    </source>
</evidence>
<sequence length="457" mass="49438">MTKPLTLAIFQSMMPGGTAYGSWRHPENTAPDYLDVDHWVSLGKKLDAAGFDFLFFADAYGSPDTDDRFFDIRIKDAGIGAADPLVVVSAIAAATSKLGIVVTASTTTEKPQSLTRRYATLDHLTKGRIGWNIVTGSGQAASARLFGEAMIPHDERYLIAEDHIQLSLKLWEQSWDDGAILLDRAAGVYADPSKIHDIHHDGPYFKADGFLTVPPSPQRTPLLLQAGTSGPGRDFAAKYAEAVFLAGGDAKHVAANIADIRERAERYGRPADSIKFLVGVGFITAPTTEEAQAKRGEMLSFSTVESAAAFYATLTGIDLLALDRTKPLGDVKTEQGQSGVERFSGADGVPPATVGEILEDYRRNGVNGSIFVGDPSTVADQIEEFIELTGADGFAIQPYLVPGTYDDFIELLIPELRSRGLMREQPEGSTLREHLFGEGRKRLPREHAGAQLQTPVS</sequence>
<protein>
    <submittedName>
        <fullName evidence="8">FMN-dependent oxidoreductase (Nitrilotriacetate monooxygenase family)</fullName>
    </submittedName>
</protein>
<dbReference type="Proteomes" id="UP000776164">
    <property type="component" value="Unassembled WGS sequence"/>
</dbReference>
<evidence type="ECO:0000313" key="9">
    <source>
        <dbReference type="Proteomes" id="UP000776164"/>
    </source>
</evidence>
<dbReference type="PANTHER" id="PTHR30011:SF16">
    <property type="entry name" value="C2H2 FINGER DOMAIN TRANSCRIPTION FACTOR (EUROFUNG)-RELATED"/>
    <property type="match status" value="1"/>
</dbReference>
<keyword evidence="3" id="KW-0560">Oxidoreductase</keyword>
<dbReference type="EMBL" id="JAFBBU010000001">
    <property type="protein sequence ID" value="MBM7470783.1"/>
    <property type="molecule type" value="Genomic_DNA"/>
</dbReference>
<feature type="compositionally biased region" description="Basic and acidic residues" evidence="6">
    <location>
        <begin position="437"/>
        <end position="448"/>
    </location>
</feature>
<comment type="similarity">
    <text evidence="5">Belongs to the NtaA/SnaA/DszA monooxygenase family.</text>
</comment>
<feature type="domain" description="Luciferase-like" evidence="7">
    <location>
        <begin position="34"/>
        <end position="390"/>
    </location>
</feature>
<gene>
    <name evidence="8" type="ORF">JOE66_000417</name>
</gene>
<accession>A0ABS2L131</accession>
<dbReference type="PANTHER" id="PTHR30011">
    <property type="entry name" value="ALKANESULFONATE MONOOXYGENASE-RELATED"/>
    <property type="match status" value="1"/>
</dbReference>
<keyword evidence="2" id="KW-0288">FMN</keyword>
<dbReference type="InterPro" id="IPR051260">
    <property type="entry name" value="Diverse_substr_monoxygenases"/>
</dbReference>
<dbReference type="SUPFAM" id="SSF51679">
    <property type="entry name" value="Bacterial luciferase-like"/>
    <property type="match status" value="1"/>
</dbReference>
<feature type="region of interest" description="Disordered" evidence="6">
    <location>
        <begin position="437"/>
        <end position="457"/>
    </location>
</feature>
<dbReference type="InterPro" id="IPR011251">
    <property type="entry name" value="Luciferase-like_dom"/>
</dbReference>
<reference evidence="8 9" key="1">
    <citation type="submission" date="2021-01" db="EMBL/GenBank/DDBJ databases">
        <title>Sequencing the genomes of 1000 actinobacteria strains.</title>
        <authorList>
            <person name="Klenk H.-P."/>
        </authorList>
    </citation>
    <scope>NUCLEOTIDE SEQUENCE [LARGE SCALE GENOMIC DNA]</scope>
    <source>
        <strain evidence="8 9">DSM 13057</strain>
    </source>
</reference>
<organism evidence="8 9">
    <name type="scientific">Subtercola frigoramans</name>
    <dbReference type="NCBI Taxonomy" id="120298"/>
    <lineage>
        <taxon>Bacteria</taxon>
        <taxon>Bacillati</taxon>
        <taxon>Actinomycetota</taxon>
        <taxon>Actinomycetes</taxon>
        <taxon>Micrococcales</taxon>
        <taxon>Microbacteriaceae</taxon>
        <taxon>Subtercola</taxon>
    </lineage>
</organism>
<dbReference type="NCBIfam" id="TIGR03860">
    <property type="entry name" value="FMN_nitrolo"/>
    <property type="match status" value="1"/>
</dbReference>
<evidence type="ECO:0000256" key="2">
    <source>
        <dbReference type="ARBA" id="ARBA00022643"/>
    </source>
</evidence>
<evidence type="ECO:0000256" key="3">
    <source>
        <dbReference type="ARBA" id="ARBA00023002"/>
    </source>
</evidence>
<dbReference type="PIRSF" id="PIRSF000337">
    <property type="entry name" value="NTA_MOA"/>
    <property type="match status" value="1"/>
</dbReference>
<dbReference type="InterPro" id="IPR036661">
    <property type="entry name" value="Luciferase-like_sf"/>
</dbReference>
<evidence type="ECO:0000256" key="6">
    <source>
        <dbReference type="SAM" id="MobiDB-lite"/>
    </source>
</evidence>
<dbReference type="InterPro" id="IPR016215">
    <property type="entry name" value="NTA_MOA"/>
</dbReference>
<comment type="caution">
    <text evidence="8">The sequence shown here is derived from an EMBL/GenBank/DDBJ whole genome shotgun (WGS) entry which is preliminary data.</text>
</comment>
<dbReference type="GO" id="GO:0004497">
    <property type="term" value="F:monooxygenase activity"/>
    <property type="evidence" value="ECO:0007669"/>
    <property type="project" value="UniProtKB-KW"/>
</dbReference>
<evidence type="ECO:0000256" key="5">
    <source>
        <dbReference type="ARBA" id="ARBA00033748"/>
    </source>
</evidence>
<dbReference type="Gene3D" id="3.20.20.30">
    <property type="entry name" value="Luciferase-like domain"/>
    <property type="match status" value="1"/>
</dbReference>
<keyword evidence="1" id="KW-0285">Flavoprotein</keyword>
<evidence type="ECO:0000256" key="4">
    <source>
        <dbReference type="ARBA" id="ARBA00023033"/>
    </source>
</evidence>
<proteinExistence type="inferred from homology"/>
<evidence type="ECO:0000256" key="1">
    <source>
        <dbReference type="ARBA" id="ARBA00022630"/>
    </source>
</evidence>
<keyword evidence="4 8" id="KW-0503">Monooxygenase</keyword>
<name>A0ABS2L131_9MICO</name>
<evidence type="ECO:0000313" key="8">
    <source>
        <dbReference type="EMBL" id="MBM7470783.1"/>
    </source>
</evidence>
<dbReference type="RefSeq" id="WP_205106485.1">
    <property type="nucleotide sequence ID" value="NZ_BAAAHT010000018.1"/>
</dbReference>